<evidence type="ECO:0000256" key="1">
    <source>
        <dbReference type="ARBA" id="ARBA00010617"/>
    </source>
</evidence>
<comment type="similarity">
    <text evidence="1">Belongs to the cytochrome P450 family.</text>
</comment>
<dbReference type="GO" id="GO:0020037">
    <property type="term" value="F:heme binding"/>
    <property type="evidence" value="ECO:0007669"/>
    <property type="project" value="InterPro"/>
</dbReference>
<evidence type="ECO:0008006" key="4">
    <source>
        <dbReference type="Google" id="ProtNLM"/>
    </source>
</evidence>
<dbReference type="GO" id="GO:0016705">
    <property type="term" value="F:oxidoreductase activity, acting on paired donors, with incorporation or reduction of molecular oxygen"/>
    <property type="evidence" value="ECO:0007669"/>
    <property type="project" value="InterPro"/>
</dbReference>
<protein>
    <recommendedName>
        <fullName evidence="4">Cytochrome P450</fullName>
    </recommendedName>
</protein>
<dbReference type="InterPro" id="IPR036396">
    <property type="entry name" value="Cyt_P450_sf"/>
</dbReference>
<dbReference type="PATRIC" id="fig|1114963.3.peg.4283"/>
<dbReference type="PRINTS" id="PR00359">
    <property type="entry name" value="BP450"/>
</dbReference>
<dbReference type="PANTHER" id="PTHR46696">
    <property type="entry name" value="P450, PUTATIVE (EUROFUNG)-RELATED"/>
    <property type="match status" value="1"/>
</dbReference>
<comment type="caution">
    <text evidence="2">The sequence shown here is derived from an EMBL/GenBank/DDBJ whole genome shotgun (WGS) entry which is preliminary data.</text>
</comment>
<gene>
    <name evidence="2" type="ORF">V474_03290</name>
</gene>
<organism evidence="2 3">
    <name type="scientific">Novosphingobium barchaimii LL02</name>
    <dbReference type="NCBI Taxonomy" id="1114963"/>
    <lineage>
        <taxon>Bacteria</taxon>
        <taxon>Pseudomonadati</taxon>
        <taxon>Pseudomonadota</taxon>
        <taxon>Alphaproteobacteria</taxon>
        <taxon>Sphingomonadales</taxon>
        <taxon>Sphingomonadaceae</taxon>
        <taxon>Novosphingobium</taxon>
    </lineage>
</organism>
<reference evidence="2 3" key="1">
    <citation type="journal article" date="2015" name="G3 (Bethesda)">
        <title>Insights into Ongoing Evolution of the Hexachlorocyclohexane Catabolic Pathway from Comparative Genomics of Ten Sphingomonadaceae Strains.</title>
        <authorList>
            <person name="Pearce S.L."/>
            <person name="Oakeshott J.G."/>
            <person name="Pandey G."/>
        </authorList>
    </citation>
    <scope>NUCLEOTIDE SEQUENCE [LARGE SCALE GENOMIC DNA]</scope>
    <source>
        <strain evidence="2 3">LL02</strain>
    </source>
</reference>
<accession>A0A0J7XKN1</accession>
<dbReference type="OrthoDB" id="5522954at2"/>
<dbReference type="GO" id="GO:0004497">
    <property type="term" value="F:monooxygenase activity"/>
    <property type="evidence" value="ECO:0007669"/>
    <property type="project" value="InterPro"/>
</dbReference>
<dbReference type="Proteomes" id="UP000052268">
    <property type="component" value="Unassembled WGS sequence"/>
</dbReference>
<evidence type="ECO:0000313" key="2">
    <source>
        <dbReference type="EMBL" id="KMS51668.1"/>
    </source>
</evidence>
<dbReference type="AlphaFoldDB" id="A0A0J7XKN1"/>
<dbReference type="GO" id="GO:0005506">
    <property type="term" value="F:iron ion binding"/>
    <property type="evidence" value="ECO:0007669"/>
    <property type="project" value="InterPro"/>
</dbReference>
<dbReference type="PANTHER" id="PTHR46696:SF3">
    <property type="entry name" value="PULCHERRIMINIC ACID SYNTHASE"/>
    <property type="match status" value="1"/>
</dbReference>
<evidence type="ECO:0000313" key="3">
    <source>
        <dbReference type="Proteomes" id="UP000052268"/>
    </source>
</evidence>
<dbReference type="EMBL" id="JACU01000011">
    <property type="protein sequence ID" value="KMS51668.1"/>
    <property type="molecule type" value="Genomic_DNA"/>
</dbReference>
<dbReference type="SUPFAM" id="SSF48264">
    <property type="entry name" value="Cytochrome P450"/>
    <property type="match status" value="1"/>
</dbReference>
<keyword evidence="3" id="KW-1185">Reference proteome</keyword>
<dbReference type="InterPro" id="IPR001128">
    <property type="entry name" value="Cyt_P450"/>
</dbReference>
<proteinExistence type="inferred from homology"/>
<dbReference type="Pfam" id="PF00067">
    <property type="entry name" value="p450"/>
    <property type="match status" value="1"/>
</dbReference>
<dbReference type="RefSeq" id="WP_059153234.1">
    <property type="nucleotide sequence ID" value="NZ_KQ130457.1"/>
</dbReference>
<dbReference type="InterPro" id="IPR002397">
    <property type="entry name" value="Cyt_P450_B"/>
</dbReference>
<sequence>MGDDSIIRKDARYDEIFSVEKEVAHAGGTLIDDLYPRVAALRREGAVVRGDLEELLTGRPNSQFTRGRAHFTTLSFDSGSKALIDNATYSSEHYHEMPGMMMAIGHTVLTMVGREHSRYRGAIQPMMTREQAMGWWTQKWITPFVDQIVDDIATQADSGVDLSLALCARLPMHTVTAAYGLSSDEALDFRDSLLGSMAPQLAPAQREASIAKVRAVLLAAVADRRQERRDDLISRLIDSPFKNAKGEAAELSDEDILSFSRLLLLAGGGTTFRQMGILLFALLSNRDQLHDLRADRTLMQAAIEESVRWECTDPLFHRLATKDSVLGGVEIPEGSIVDVCLGAGNRDPERWSDPDRYDLHRPEKRHIGFAAGPHTCLGRFVASAEMDAAINALLDRFPNLRLDDRVGQPTRIIGALQARGVNHLRVRFD</sequence>
<name>A0A0J7XKN1_9SPHN</name>
<dbReference type="Gene3D" id="1.10.630.10">
    <property type="entry name" value="Cytochrome P450"/>
    <property type="match status" value="1"/>
</dbReference>